<keyword evidence="1" id="KW-0143">Chaperone</keyword>
<gene>
    <name evidence="2" type="primary">groES</name>
</gene>
<organism evidence="2">
    <name type="scientific">uncultured virus</name>
    <dbReference type="NCBI Taxonomy" id="340016"/>
    <lineage>
        <taxon>Viruses</taxon>
        <taxon>environmental samples</taxon>
    </lineage>
</organism>
<dbReference type="Gene3D" id="2.30.33.40">
    <property type="entry name" value="GroES chaperonin"/>
    <property type="match status" value="1"/>
</dbReference>
<dbReference type="SUPFAM" id="SSF50129">
    <property type="entry name" value="GroES-like"/>
    <property type="match status" value="1"/>
</dbReference>
<dbReference type="InterPro" id="IPR011032">
    <property type="entry name" value="GroES-like_sf"/>
</dbReference>
<accession>A0A221S3B6</accession>
<protein>
    <submittedName>
        <fullName evidence="2">Co-chaperonin GroES</fullName>
    </submittedName>
</protein>
<sequence>MQQVALGKAMKNSSWISDDDKIDPDILPELPGYHVLVRPISVKEKTKGGILLPDAVKDDMSYLTTVGRVIKVGDLAYQDIDKFPNGAWCKVDDYICYGKHAGQKLFYKGVKLLLLFDDQVIMKVEDPTHLDPTFNLTKM</sequence>
<dbReference type="GO" id="GO:0005524">
    <property type="term" value="F:ATP binding"/>
    <property type="evidence" value="ECO:0007669"/>
    <property type="project" value="InterPro"/>
</dbReference>
<dbReference type="Pfam" id="PF00166">
    <property type="entry name" value="Cpn10"/>
    <property type="match status" value="1"/>
</dbReference>
<dbReference type="SMART" id="SM00883">
    <property type="entry name" value="Cpn10"/>
    <property type="match status" value="1"/>
</dbReference>
<evidence type="ECO:0000313" key="2">
    <source>
        <dbReference type="EMBL" id="ASN63419.1"/>
    </source>
</evidence>
<name>A0A221S3B6_9VIRU</name>
<evidence type="ECO:0000256" key="1">
    <source>
        <dbReference type="ARBA" id="ARBA00023186"/>
    </source>
</evidence>
<dbReference type="InterPro" id="IPR020818">
    <property type="entry name" value="Chaperonin_GroES"/>
</dbReference>
<proteinExistence type="predicted"/>
<reference evidence="2" key="1">
    <citation type="submission" date="2016-03" db="EMBL/GenBank/DDBJ databases">
        <title>Novel chaperonins are prevalent in the virioplankton and link to viral biology and ecology.</title>
        <authorList>
            <person name="Marine R.L."/>
            <person name="Nasko D.J."/>
            <person name="Polson S.W."/>
            <person name="Wommack K.E."/>
        </authorList>
    </citation>
    <scope>NUCLEOTIDE SEQUENCE</scope>
</reference>
<dbReference type="GO" id="GO:0044183">
    <property type="term" value="F:protein folding chaperone"/>
    <property type="evidence" value="ECO:0007669"/>
    <property type="project" value="InterPro"/>
</dbReference>
<dbReference type="EMBL" id="KU970825">
    <property type="protein sequence ID" value="ASN63419.1"/>
    <property type="molecule type" value="Genomic_DNA"/>
</dbReference>
<dbReference type="CDD" id="cd00320">
    <property type="entry name" value="cpn10"/>
    <property type="match status" value="1"/>
</dbReference>
<dbReference type="InterPro" id="IPR037124">
    <property type="entry name" value="Chaperonin_GroES_sf"/>
</dbReference>